<dbReference type="GO" id="GO:0016787">
    <property type="term" value="F:hydrolase activity"/>
    <property type="evidence" value="ECO:0007669"/>
    <property type="project" value="UniProtKB-KW"/>
</dbReference>
<dbReference type="EMBL" id="PDOE01000005">
    <property type="protein sequence ID" value="RKL66879.1"/>
    <property type="molecule type" value="Genomic_DNA"/>
</dbReference>
<evidence type="ECO:0000313" key="2">
    <source>
        <dbReference type="EMBL" id="RKL66879.1"/>
    </source>
</evidence>
<dbReference type="GO" id="GO:0005975">
    <property type="term" value="P:carbohydrate metabolic process"/>
    <property type="evidence" value="ECO:0007669"/>
    <property type="project" value="UniProtKB-ARBA"/>
</dbReference>
<evidence type="ECO:0008006" key="4">
    <source>
        <dbReference type="Google" id="ProtNLM"/>
    </source>
</evidence>
<gene>
    <name evidence="2" type="ORF">CR203_13705</name>
</gene>
<dbReference type="InterPro" id="IPR042301">
    <property type="entry name" value="GH115_sf"/>
</dbReference>
<dbReference type="Gene3D" id="3.20.20.520">
    <property type="entry name" value="Glycosyl hydrolase family 115"/>
    <property type="match status" value="1"/>
</dbReference>
<keyword evidence="3" id="KW-1185">Reference proteome</keyword>
<reference evidence="2 3" key="1">
    <citation type="submission" date="2017-10" db="EMBL/GenBank/DDBJ databases">
        <title>Bacillus sp. nov., a halophilic bacterium isolated from a Keqin Lake.</title>
        <authorList>
            <person name="Wang H."/>
        </authorList>
    </citation>
    <scope>NUCLEOTIDE SEQUENCE [LARGE SCALE GENOMIC DNA]</scope>
    <source>
        <strain evidence="2 3">KCTC 13187</strain>
    </source>
</reference>
<sequence length="697" mass="81362">MWKGQFFRLTEHTVIDPPREYSKAVQHGLDIFCRDMTIVFGKEPKIHDTSSGSILRLTYAAKEESLGRPESYQIKFYEDVDQQLVMEISCEDDLGIIYGLLYLSETYLGIDPFWYWADLPIRKHNYVDIPMEHYSSPESMVKYRGWFVNDEVCLIGWKEEYPPTKEVWQPVFETLLRCGGNMVIPGTDLPKTGIHQELAVEMGLWVTHHHAEPLGAEMFLRAYPNETASYKENAPLFEKLWIDAINKQKNDKIIWTLSFRGQGDTPFWSTDPSFDTPQKRGELISEVVHRQFELIKERVNNPVCCMALYGEISELYKGGYINVPEDVIKVWADNGYGKMVSRRQENENLRISSLPMDNDTSPQGIYYHVTFHDLQASNHLTMTPLPIGILTNELENVLETGGKDLWLINSGNIRQHLYPLDLIKDMWKKGKINSSDHRREFLKRTYASDSKKLSLLYEKYSEATLYFGNHEDEKAGEQFYHHPARRIISHWLSGETDTAMKSLKWATGEMSFEEQITWFKDRLTVGLTDLQSLREQANEIMDTLSEENKQRFHDQLMVSIILHESGCRGFLLLLKGYVHSCSGKYPEAFVYVTEAHRAYKESLLALHQSEHGKWRDFYRADWLTNIASTIDNVNTVRKFLRMHGDSPDFFQWYKAFIMPETEKHIYLENTHRRVRSDDELSDLLKEEFLKDGRIKLC</sequence>
<evidence type="ECO:0000256" key="1">
    <source>
        <dbReference type="ARBA" id="ARBA00022801"/>
    </source>
</evidence>
<comment type="caution">
    <text evidence="2">The sequence shown here is derived from an EMBL/GenBank/DDBJ whole genome shotgun (WGS) entry which is preliminary data.</text>
</comment>
<dbReference type="OrthoDB" id="8727830at2"/>
<keyword evidence="1" id="KW-0378">Hydrolase</keyword>
<dbReference type="PANTHER" id="PTHR37842:SF2">
    <property type="entry name" value="GYLCOSYL HYDROLASE 115 C-TERMINAL DOMAIN-CONTAINING PROTEIN"/>
    <property type="match status" value="1"/>
</dbReference>
<dbReference type="PANTHER" id="PTHR37842">
    <property type="match status" value="1"/>
</dbReference>
<protein>
    <recommendedName>
        <fullName evidence="4">Glycosyl hydrolase family 115</fullName>
    </recommendedName>
</protein>
<dbReference type="InterPro" id="IPR031924">
    <property type="entry name" value="GH115"/>
</dbReference>
<name>A0A3A9K3E1_9BACI</name>
<dbReference type="AlphaFoldDB" id="A0A3A9K3E1"/>
<evidence type="ECO:0000313" key="3">
    <source>
        <dbReference type="Proteomes" id="UP000281498"/>
    </source>
</evidence>
<organism evidence="2 3">
    <name type="scientific">Salipaludibacillus neizhouensis</name>
    <dbReference type="NCBI Taxonomy" id="885475"/>
    <lineage>
        <taxon>Bacteria</taxon>
        <taxon>Bacillati</taxon>
        <taxon>Bacillota</taxon>
        <taxon>Bacilli</taxon>
        <taxon>Bacillales</taxon>
        <taxon>Bacillaceae</taxon>
    </lineage>
</organism>
<dbReference type="RefSeq" id="WP_110934702.1">
    <property type="nucleotide sequence ID" value="NZ_KZ614146.1"/>
</dbReference>
<accession>A0A3A9K3E1</accession>
<dbReference type="Pfam" id="PF15979">
    <property type="entry name" value="Glyco_hydro_115"/>
    <property type="match status" value="1"/>
</dbReference>
<dbReference type="InterPro" id="IPR029018">
    <property type="entry name" value="Hex-like_dom2"/>
</dbReference>
<proteinExistence type="predicted"/>
<dbReference type="Proteomes" id="UP000281498">
    <property type="component" value="Unassembled WGS sequence"/>
</dbReference>
<dbReference type="Gene3D" id="3.30.379.10">
    <property type="entry name" value="Chitobiase/beta-hexosaminidase domain 2-like"/>
    <property type="match status" value="1"/>
</dbReference>